<evidence type="ECO:0000313" key="2">
    <source>
        <dbReference type="EMBL" id="KAF6820631.1"/>
    </source>
</evidence>
<evidence type="ECO:0000256" key="1">
    <source>
        <dbReference type="SAM" id="SignalP"/>
    </source>
</evidence>
<gene>
    <name evidence="2" type="ORF">CPLU01_12720</name>
</gene>
<dbReference type="Proteomes" id="UP000654918">
    <property type="component" value="Unassembled WGS sequence"/>
</dbReference>
<dbReference type="AlphaFoldDB" id="A0A8H6JXR8"/>
<feature type="signal peptide" evidence="1">
    <location>
        <begin position="1"/>
        <end position="19"/>
    </location>
</feature>
<sequence length="145" mass="15652">MQLKNILLPVLAAIPTALATLPRTFELLAFQNGQRIGCINGYGNFITYRIACYPFSTYGVLGETNEIRGHEACNAVNGSFSCFETENVRSLFAVRLNGADLELVGSGTQWSADSLPDIEDRYGVPTNIGGEGAVPIFLQVHPVQG</sequence>
<comment type="caution">
    <text evidence="2">The sequence shown here is derived from an EMBL/GenBank/DDBJ whole genome shotgun (WGS) entry which is preliminary data.</text>
</comment>
<proteinExistence type="predicted"/>
<keyword evidence="1" id="KW-0732">Signal</keyword>
<feature type="chain" id="PRO_5034655395" evidence="1">
    <location>
        <begin position="20"/>
        <end position="145"/>
    </location>
</feature>
<evidence type="ECO:0000313" key="3">
    <source>
        <dbReference type="Proteomes" id="UP000654918"/>
    </source>
</evidence>
<dbReference type="EMBL" id="WIGO01000269">
    <property type="protein sequence ID" value="KAF6820631.1"/>
    <property type="molecule type" value="Genomic_DNA"/>
</dbReference>
<reference evidence="2" key="1">
    <citation type="journal article" date="2020" name="Phytopathology">
        <title>Genome Sequence Resources of Colletotrichum truncatum, C. plurivorum, C. musicola, and C. sojae: Four Species Pathogenic to Soybean (Glycine max).</title>
        <authorList>
            <person name="Rogerio F."/>
            <person name="Boufleur T.R."/>
            <person name="Ciampi-Guillardi M."/>
            <person name="Sukno S.A."/>
            <person name="Thon M.R."/>
            <person name="Massola Junior N.S."/>
            <person name="Baroncelli R."/>
        </authorList>
    </citation>
    <scope>NUCLEOTIDE SEQUENCE</scope>
    <source>
        <strain evidence="2">LFN00145</strain>
    </source>
</reference>
<name>A0A8H6JXR8_9PEZI</name>
<accession>A0A8H6JXR8</accession>
<organism evidence="2 3">
    <name type="scientific">Colletotrichum plurivorum</name>
    <dbReference type="NCBI Taxonomy" id="2175906"/>
    <lineage>
        <taxon>Eukaryota</taxon>
        <taxon>Fungi</taxon>
        <taxon>Dikarya</taxon>
        <taxon>Ascomycota</taxon>
        <taxon>Pezizomycotina</taxon>
        <taxon>Sordariomycetes</taxon>
        <taxon>Hypocreomycetidae</taxon>
        <taxon>Glomerellales</taxon>
        <taxon>Glomerellaceae</taxon>
        <taxon>Colletotrichum</taxon>
        <taxon>Colletotrichum orchidearum species complex</taxon>
    </lineage>
</organism>
<keyword evidence="3" id="KW-1185">Reference proteome</keyword>
<protein>
    <submittedName>
        <fullName evidence="2">Uncharacterized protein</fullName>
    </submittedName>
</protein>